<evidence type="ECO:0000256" key="1">
    <source>
        <dbReference type="ARBA" id="ARBA00023125"/>
    </source>
</evidence>
<dbReference type="GO" id="GO:0003677">
    <property type="term" value="F:DNA binding"/>
    <property type="evidence" value="ECO:0007669"/>
    <property type="project" value="UniProtKB-KW"/>
</dbReference>
<dbReference type="Pfam" id="PF00196">
    <property type="entry name" value="GerE"/>
    <property type="match status" value="1"/>
</dbReference>
<dbReference type="InterPro" id="IPR036388">
    <property type="entry name" value="WH-like_DNA-bd_sf"/>
</dbReference>
<organism evidence="3">
    <name type="scientific">Salmonella berta</name>
    <dbReference type="NCBI Taxonomy" id="28142"/>
    <lineage>
        <taxon>Bacteria</taxon>
        <taxon>Pseudomonadati</taxon>
        <taxon>Pseudomonadota</taxon>
        <taxon>Gammaproteobacteria</taxon>
        <taxon>Enterobacterales</taxon>
        <taxon>Enterobacteriaceae</taxon>
        <taxon>Salmonella</taxon>
    </lineage>
</organism>
<dbReference type="AlphaFoldDB" id="A0A3U8PEA1"/>
<protein>
    <submittedName>
        <fullName evidence="3">Spore gernimation protein GerE</fullName>
    </submittedName>
</protein>
<sequence>MRYLTMQYKNKAKPINIKDGILLLAKKFDLTLSEKKVIYYVAAGLSVKSCSNLLDRNIKTISTQKRSAYKKMDITTDVELIHLMLNEFYISVDIT</sequence>
<dbReference type="SUPFAM" id="SSF46894">
    <property type="entry name" value="C-terminal effector domain of the bipartite response regulators"/>
    <property type="match status" value="1"/>
</dbReference>
<keyword evidence="1" id="KW-0238">DNA-binding</keyword>
<dbReference type="PROSITE" id="PS50043">
    <property type="entry name" value="HTH_LUXR_2"/>
    <property type="match status" value="1"/>
</dbReference>
<evidence type="ECO:0000313" key="3">
    <source>
        <dbReference type="EMBL" id="ECV4056595.1"/>
    </source>
</evidence>
<dbReference type="InterPro" id="IPR016032">
    <property type="entry name" value="Sig_transdc_resp-reg_C-effctor"/>
</dbReference>
<dbReference type="InterPro" id="IPR000792">
    <property type="entry name" value="Tscrpt_reg_LuxR_C"/>
</dbReference>
<feature type="domain" description="HTH luxR-type" evidence="2">
    <location>
        <begin position="23"/>
        <end position="88"/>
    </location>
</feature>
<reference evidence="3" key="1">
    <citation type="submission" date="2018-07" db="EMBL/GenBank/DDBJ databases">
        <authorList>
            <consortium name="PulseNet: The National Subtyping Network for Foodborne Disease Surveillance"/>
            <person name="Tarr C.L."/>
            <person name="Trees E."/>
            <person name="Katz L.S."/>
            <person name="Carleton-Romer H.A."/>
            <person name="Stroika S."/>
            <person name="Kucerova Z."/>
            <person name="Roache K.F."/>
            <person name="Sabol A.L."/>
            <person name="Besser J."/>
            <person name="Gerner-Smidt P."/>
        </authorList>
    </citation>
    <scope>NUCLEOTIDE SEQUENCE</scope>
    <source>
        <strain evidence="3">2014AM-2265</strain>
    </source>
</reference>
<dbReference type="EMBL" id="AAKTIB010000004">
    <property type="protein sequence ID" value="ECV4056595.1"/>
    <property type="molecule type" value="Genomic_DNA"/>
</dbReference>
<proteinExistence type="predicted"/>
<evidence type="ECO:0000259" key="2">
    <source>
        <dbReference type="PROSITE" id="PS50043"/>
    </source>
</evidence>
<dbReference type="RefSeq" id="WP_072102765.1">
    <property type="nucleotide sequence ID" value="NZ_CP030005.1"/>
</dbReference>
<dbReference type="GO" id="GO:0006355">
    <property type="term" value="P:regulation of DNA-templated transcription"/>
    <property type="evidence" value="ECO:0007669"/>
    <property type="project" value="InterPro"/>
</dbReference>
<dbReference type="Gene3D" id="1.10.10.10">
    <property type="entry name" value="Winged helix-like DNA-binding domain superfamily/Winged helix DNA-binding domain"/>
    <property type="match status" value="1"/>
</dbReference>
<comment type="caution">
    <text evidence="3">The sequence shown here is derived from an EMBL/GenBank/DDBJ whole genome shotgun (WGS) entry which is preliminary data.</text>
</comment>
<accession>A0A3U8PEA1</accession>
<dbReference type="SMART" id="SM00421">
    <property type="entry name" value="HTH_LUXR"/>
    <property type="match status" value="1"/>
</dbReference>
<gene>
    <name evidence="3" type="ORF">BSD66_10955</name>
</gene>
<name>A0A3U8PEA1_SALBE</name>